<feature type="compositionally biased region" description="Low complexity" evidence="12">
    <location>
        <begin position="27"/>
        <end position="38"/>
    </location>
</feature>
<keyword evidence="5" id="KW-0479">Metal-binding</keyword>
<evidence type="ECO:0000313" key="15">
    <source>
        <dbReference type="EMBL" id="CAL8110225.1"/>
    </source>
</evidence>
<dbReference type="Proteomes" id="UP001642540">
    <property type="component" value="Unassembled WGS sequence"/>
</dbReference>
<evidence type="ECO:0000256" key="12">
    <source>
        <dbReference type="SAM" id="MobiDB-lite"/>
    </source>
</evidence>
<dbReference type="Pfam" id="PF02148">
    <property type="entry name" value="zf-UBP"/>
    <property type="match status" value="1"/>
</dbReference>
<gene>
    <name evidence="15" type="ORF">ODALV1_LOCUS14061</name>
</gene>
<protein>
    <recommendedName>
        <fullName evidence="3">ubiquitinyl hydrolase 1</fullName>
        <ecNumber evidence="3">3.4.19.12</ecNumber>
    </recommendedName>
</protein>
<feature type="compositionally biased region" description="Low complexity" evidence="12">
    <location>
        <begin position="422"/>
        <end position="439"/>
    </location>
</feature>
<dbReference type="Pfam" id="PF00443">
    <property type="entry name" value="UCH"/>
    <property type="match status" value="1"/>
</dbReference>
<dbReference type="PROSITE" id="PS00972">
    <property type="entry name" value="USP_1"/>
    <property type="match status" value="1"/>
</dbReference>
<dbReference type="InterPro" id="IPR050164">
    <property type="entry name" value="Peptidase_C19"/>
</dbReference>
<dbReference type="InterPro" id="IPR028889">
    <property type="entry name" value="USP"/>
</dbReference>
<feature type="compositionally biased region" description="Low complexity" evidence="12">
    <location>
        <begin position="448"/>
        <end position="457"/>
    </location>
</feature>
<evidence type="ECO:0000313" key="16">
    <source>
        <dbReference type="Proteomes" id="UP001642540"/>
    </source>
</evidence>
<feature type="region of interest" description="Disordered" evidence="12">
    <location>
        <begin position="413"/>
        <end position="459"/>
    </location>
</feature>
<evidence type="ECO:0000259" key="14">
    <source>
        <dbReference type="PROSITE" id="PS50271"/>
    </source>
</evidence>
<evidence type="ECO:0000256" key="11">
    <source>
        <dbReference type="PROSITE-ProRule" id="PRU00502"/>
    </source>
</evidence>
<evidence type="ECO:0000256" key="8">
    <source>
        <dbReference type="ARBA" id="ARBA00022801"/>
    </source>
</evidence>
<feature type="compositionally biased region" description="Polar residues" evidence="12">
    <location>
        <begin position="39"/>
        <end position="52"/>
    </location>
</feature>
<dbReference type="PANTHER" id="PTHR24006">
    <property type="entry name" value="UBIQUITIN CARBOXYL-TERMINAL HYDROLASE"/>
    <property type="match status" value="1"/>
</dbReference>
<keyword evidence="9" id="KW-0788">Thiol protease</keyword>
<evidence type="ECO:0000256" key="9">
    <source>
        <dbReference type="ARBA" id="ARBA00022807"/>
    </source>
</evidence>
<organism evidence="15 16">
    <name type="scientific">Orchesella dallaii</name>
    <dbReference type="NCBI Taxonomy" id="48710"/>
    <lineage>
        <taxon>Eukaryota</taxon>
        <taxon>Metazoa</taxon>
        <taxon>Ecdysozoa</taxon>
        <taxon>Arthropoda</taxon>
        <taxon>Hexapoda</taxon>
        <taxon>Collembola</taxon>
        <taxon>Entomobryomorpha</taxon>
        <taxon>Entomobryoidea</taxon>
        <taxon>Orchesellidae</taxon>
        <taxon>Orchesellinae</taxon>
        <taxon>Orchesella</taxon>
    </lineage>
</organism>
<feature type="domain" description="USP" evidence="13">
    <location>
        <begin position="333"/>
        <end position="1016"/>
    </location>
</feature>
<evidence type="ECO:0000256" key="5">
    <source>
        <dbReference type="ARBA" id="ARBA00022723"/>
    </source>
</evidence>
<evidence type="ECO:0000256" key="2">
    <source>
        <dbReference type="ARBA" id="ARBA00009085"/>
    </source>
</evidence>
<proteinExistence type="inferred from homology"/>
<keyword evidence="8" id="KW-0378">Hydrolase</keyword>
<keyword evidence="7" id="KW-0833">Ubl conjugation pathway</keyword>
<dbReference type="SUPFAM" id="SSF57850">
    <property type="entry name" value="RING/U-box"/>
    <property type="match status" value="1"/>
</dbReference>
<feature type="compositionally biased region" description="Basic and acidic residues" evidence="12">
    <location>
        <begin position="80"/>
        <end position="92"/>
    </location>
</feature>
<dbReference type="Gene3D" id="3.30.40.10">
    <property type="entry name" value="Zinc/RING finger domain, C3HC4 (zinc finger)"/>
    <property type="match status" value="1"/>
</dbReference>
<comment type="catalytic activity">
    <reaction evidence="1">
        <text>Thiol-dependent hydrolysis of ester, thioester, amide, peptide and isopeptide bonds formed by the C-terminal Gly of ubiquitin (a 76-residue protein attached to proteins as an intracellular targeting signal).</text>
        <dbReference type="EC" id="3.4.19.12"/>
    </reaction>
</comment>
<dbReference type="PROSITE" id="PS00973">
    <property type="entry name" value="USP_2"/>
    <property type="match status" value="1"/>
</dbReference>
<feature type="compositionally biased region" description="Basic residues" evidence="12">
    <location>
        <begin position="1"/>
        <end position="11"/>
    </location>
</feature>
<evidence type="ECO:0000256" key="1">
    <source>
        <dbReference type="ARBA" id="ARBA00000707"/>
    </source>
</evidence>
<feature type="compositionally biased region" description="Acidic residues" evidence="12">
    <location>
        <begin position="17"/>
        <end position="26"/>
    </location>
</feature>
<dbReference type="EMBL" id="CAXLJM020000043">
    <property type="protein sequence ID" value="CAL8110225.1"/>
    <property type="molecule type" value="Genomic_DNA"/>
</dbReference>
<comment type="caution">
    <text evidence="15">The sequence shown here is derived from an EMBL/GenBank/DDBJ whole genome shotgun (WGS) entry which is preliminary data.</text>
</comment>
<keyword evidence="10" id="KW-0862">Zinc</keyword>
<evidence type="ECO:0000256" key="10">
    <source>
        <dbReference type="ARBA" id="ARBA00022833"/>
    </source>
</evidence>
<evidence type="ECO:0000256" key="4">
    <source>
        <dbReference type="ARBA" id="ARBA00022670"/>
    </source>
</evidence>
<keyword evidence="16" id="KW-1185">Reference proteome</keyword>
<dbReference type="InterPro" id="IPR001394">
    <property type="entry name" value="Peptidase_C19_UCH"/>
</dbReference>
<sequence>MGRNKTRKKNLRGGQSLEDDDPDVSEAEPSSSENASNSLNDTFVLSSSNTVMDTDIEDSEQTTGGSTPADESEPSAADDNVEKERVEGDGDLNHIASENGSDSNWGSSTGSFGVWTPKSSQESPEEEPIIPSLNCPHVKGSTSMPGIRKALKSEVTALCAARPCVMDSPDSEENGAGDSGVSSKELWMCLQCGNFGCGDRNAQGGDAEVHFKKPRSDHHNLVLTIGAETERAWCYNCVTFVDTKHSSLKEPIQFLKRHQKLRLSLQQSKNKTGNMPIIALGPPPPPPQPVQGPENESQNFVSLLNKNKANSRNKITPYNNSHWDSGARDEWPLGLENLGNTCFMNSALQCLSRTKCLIPKLDLYGSGKAIEIAVTGEPPSVDVHDIVTPDDNAGGSGSPSIFNLGLSTNGGFIEENGDSNHASSSIEAEAGGSSPSSSEMDSLLDVASGTSSKSSPSKELAQEAFRAEIDNALKQTLRLKLIIPKDSMTNRLRHAFKAMTRSSDTHAGTSSYGSSEYFGRGRHVFTPSQIHNSMAKQFRPGQQHDSHELLRTVVDMMKKDQIRAFRLAIMECYGIKKSEGKNCDPKIAELLKMWDRKLYHKTFVDEIFGGELVTFQTCLTCKSVRRSHEDFLDLSLPIRVYSRNPIPKRPFSIFDDDSDSSSNRSLEDCLRSFTEPEQLTASNAVECENCHRLNLEKLDAGASFEEVFPGIKPPVVVSECKKEPEPEPEPTEPFETEIEPLKMYMMDEETPQAYGNGLEDMDDHDLDEPAVDGLGNTSDMEDEGNDVPPVFLAEVDDKSSPFLDNDARKENIAMSLAATQDEGFSESDSSEEKKSASISASSSRNSISEAENGTSLQKKDNSKPIPITKCPCSRQQMVSRPPECLTVHLKRFQITSHGTSKLSDRINFPYILNLTPFCARDDEDLQRLDGKDVYDEDGEVKYALYGIVEHSGSLHWGHYVAYIKVPGNNLGEESSSSSNSEVTPDKWFYISDSSVSPSSLESVLGMDPYILFYERIRGQETKDRLAQLQRIKNPAAYEASSSSYNNDSTSGVAEQWN</sequence>
<feature type="region of interest" description="Disordered" evidence="12">
    <location>
        <begin position="820"/>
        <end position="867"/>
    </location>
</feature>
<feature type="region of interest" description="Disordered" evidence="12">
    <location>
        <begin position="1"/>
        <end position="137"/>
    </location>
</feature>
<reference evidence="15 16" key="1">
    <citation type="submission" date="2024-08" db="EMBL/GenBank/DDBJ databases">
        <authorList>
            <person name="Cucini C."/>
            <person name="Frati F."/>
        </authorList>
    </citation>
    <scope>NUCLEOTIDE SEQUENCE [LARGE SCALE GENOMIC DNA]</scope>
</reference>
<keyword evidence="4" id="KW-0645">Protease</keyword>
<dbReference type="InterPro" id="IPR013083">
    <property type="entry name" value="Znf_RING/FYVE/PHD"/>
</dbReference>
<dbReference type="PROSITE" id="PS50235">
    <property type="entry name" value="USP_3"/>
    <property type="match status" value="1"/>
</dbReference>
<feature type="domain" description="UBP-type" evidence="14">
    <location>
        <begin position="133"/>
        <end position="259"/>
    </location>
</feature>
<evidence type="ECO:0000259" key="13">
    <source>
        <dbReference type="PROSITE" id="PS50235"/>
    </source>
</evidence>
<comment type="similarity">
    <text evidence="2">Belongs to the peptidase C19 family.</text>
</comment>
<dbReference type="PROSITE" id="PS50271">
    <property type="entry name" value="ZF_UBP"/>
    <property type="match status" value="1"/>
</dbReference>
<feature type="region of interest" description="Disordered" evidence="12">
    <location>
        <begin position="762"/>
        <end position="786"/>
    </location>
</feature>
<evidence type="ECO:0000256" key="6">
    <source>
        <dbReference type="ARBA" id="ARBA00022771"/>
    </source>
</evidence>
<dbReference type="SUPFAM" id="SSF54001">
    <property type="entry name" value="Cysteine proteinases"/>
    <property type="match status" value="1"/>
</dbReference>
<dbReference type="EC" id="3.4.19.12" evidence="3"/>
<dbReference type="InterPro" id="IPR038765">
    <property type="entry name" value="Papain-like_cys_pep_sf"/>
</dbReference>
<accession>A0ABP1QQC2</accession>
<feature type="compositionally biased region" description="Polar residues" evidence="12">
    <location>
        <begin position="96"/>
        <end position="111"/>
    </location>
</feature>
<keyword evidence="6 11" id="KW-0863">Zinc-finger</keyword>
<dbReference type="Gene3D" id="3.90.70.10">
    <property type="entry name" value="Cysteine proteinases"/>
    <property type="match status" value="2"/>
</dbReference>
<dbReference type="InterPro" id="IPR018200">
    <property type="entry name" value="USP_CS"/>
</dbReference>
<evidence type="ECO:0000256" key="7">
    <source>
        <dbReference type="ARBA" id="ARBA00022786"/>
    </source>
</evidence>
<dbReference type="PANTHER" id="PTHR24006:SF888">
    <property type="entry name" value="UBIQUITIN CARBOXYL-TERMINAL HYDROLASE 30"/>
    <property type="match status" value="1"/>
</dbReference>
<dbReference type="InterPro" id="IPR001607">
    <property type="entry name" value="Znf_UBP"/>
</dbReference>
<name>A0ABP1QQC2_9HEXA</name>
<evidence type="ECO:0000256" key="3">
    <source>
        <dbReference type="ARBA" id="ARBA00012759"/>
    </source>
</evidence>
<feature type="compositionally biased region" description="Low complexity" evidence="12">
    <location>
        <begin position="836"/>
        <end position="852"/>
    </location>
</feature>